<dbReference type="EMBL" id="CAKOFQ010007196">
    <property type="protein sequence ID" value="CAH1994268.1"/>
    <property type="molecule type" value="Genomic_DNA"/>
</dbReference>
<evidence type="ECO:0000259" key="1">
    <source>
        <dbReference type="PROSITE" id="PS50994"/>
    </source>
</evidence>
<gene>
    <name evidence="2" type="ORF">ACAOBT_LOCUS22022</name>
</gene>
<dbReference type="InterPro" id="IPR012337">
    <property type="entry name" value="RNaseH-like_sf"/>
</dbReference>
<evidence type="ECO:0000313" key="3">
    <source>
        <dbReference type="Proteomes" id="UP001152888"/>
    </source>
</evidence>
<dbReference type="OrthoDB" id="117296at2759"/>
<protein>
    <recommendedName>
        <fullName evidence="1">Integrase catalytic domain-containing protein</fullName>
    </recommendedName>
</protein>
<dbReference type="GO" id="GO:0003676">
    <property type="term" value="F:nucleic acid binding"/>
    <property type="evidence" value="ECO:0007669"/>
    <property type="project" value="InterPro"/>
</dbReference>
<dbReference type="PROSITE" id="PS50994">
    <property type="entry name" value="INTEGRASE"/>
    <property type="match status" value="1"/>
</dbReference>
<proteinExistence type="predicted"/>
<comment type="caution">
    <text evidence="2">The sequence shown here is derived from an EMBL/GenBank/DDBJ whole genome shotgun (WGS) entry which is preliminary data.</text>
</comment>
<dbReference type="PANTHER" id="PTHR37984">
    <property type="entry name" value="PROTEIN CBG26694"/>
    <property type="match status" value="1"/>
</dbReference>
<dbReference type="Gene3D" id="3.30.420.10">
    <property type="entry name" value="Ribonuclease H-like superfamily/Ribonuclease H"/>
    <property type="match status" value="1"/>
</dbReference>
<dbReference type="InterPro" id="IPR036397">
    <property type="entry name" value="RNaseH_sf"/>
</dbReference>
<evidence type="ECO:0000313" key="2">
    <source>
        <dbReference type="EMBL" id="CAH1994268.1"/>
    </source>
</evidence>
<dbReference type="GO" id="GO:0015074">
    <property type="term" value="P:DNA integration"/>
    <property type="evidence" value="ECO:0007669"/>
    <property type="project" value="InterPro"/>
</dbReference>
<reference evidence="2" key="1">
    <citation type="submission" date="2022-03" db="EMBL/GenBank/DDBJ databases">
        <authorList>
            <person name="Sayadi A."/>
        </authorList>
    </citation>
    <scope>NUCLEOTIDE SEQUENCE</scope>
</reference>
<feature type="domain" description="Integrase catalytic" evidence="1">
    <location>
        <begin position="56"/>
        <end position="117"/>
    </location>
</feature>
<keyword evidence="3" id="KW-1185">Reference proteome</keyword>
<dbReference type="AlphaFoldDB" id="A0A9P0LJN3"/>
<dbReference type="SUPFAM" id="SSF53098">
    <property type="entry name" value="Ribonuclease H-like"/>
    <property type="match status" value="1"/>
</dbReference>
<sequence length="314" mass="35583">MIKSENTSIPTDAVIKDIQNNVNPSDLKLCLSGVKKIKNGVIIQWEDGASMDNVSHPQSNGSIERFHATLLEMIRSHVSENPDEHPFNILPYAVQCYNSTRNKTTGFTPYELVFGHTSGRPPEHVYLEKELMSKYVRDIRNKLEYYYKIARVRTDERKKKAKIRFDSRVSPNLQSYKVGDKVFVKQSQISNKLQKKFDGPFEITQVFENSALLKNPETNRISGSDQDIEPRRKRIRRISVSSSDSDHSDVNQGNIVVVDVHREAQLPPIPSDKIDSINKILGTDPSMPKVMGKPTHTTARLLFNVGYGGGIVNF</sequence>
<dbReference type="InterPro" id="IPR001584">
    <property type="entry name" value="Integrase_cat-core"/>
</dbReference>
<organism evidence="2 3">
    <name type="scientific">Acanthoscelides obtectus</name>
    <name type="common">Bean weevil</name>
    <name type="synonym">Bruchus obtectus</name>
    <dbReference type="NCBI Taxonomy" id="200917"/>
    <lineage>
        <taxon>Eukaryota</taxon>
        <taxon>Metazoa</taxon>
        <taxon>Ecdysozoa</taxon>
        <taxon>Arthropoda</taxon>
        <taxon>Hexapoda</taxon>
        <taxon>Insecta</taxon>
        <taxon>Pterygota</taxon>
        <taxon>Neoptera</taxon>
        <taxon>Endopterygota</taxon>
        <taxon>Coleoptera</taxon>
        <taxon>Polyphaga</taxon>
        <taxon>Cucujiformia</taxon>
        <taxon>Chrysomeloidea</taxon>
        <taxon>Chrysomelidae</taxon>
        <taxon>Bruchinae</taxon>
        <taxon>Bruchini</taxon>
        <taxon>Acanthoscelides</taxon>
    </lineage>
</organism>
<name>A0A9P0LJN3_ACAOB</name>
<accession>A0A9P0LJN3</accession>
<dbReference type="InterPro" id="IPR050951">
    <property type="entry name" value="Retrovirus_Pol_polyprotein"/>
</dbReference>
<dbReference type="PANTHER" id="PTHR37984:SF15">
    <property type="entry name" value="INTEGRASE CATALYTIC DOMAIN-CONTAINING PROTEIN"/>
    <property type="match status" value="1"/>
</dbReference>
<dbReference type="Proteomes" id="UP001152888">
    <property type="component" value="Unassembled WGS sequence"/>
</dbReference>